<feature type="transmembrane region" description="Helical" evidence="8">
    <location>
        <begin position="140"/>
        <end position="159"/>
    </location>
</feature>
<keyword evidence="6" id="KW-0406">Ion transport</keyword>
<dbReference type="Pfam" id="PF02386">
    <property type="entry name" value="TrkH"/>
    <property type="match status" value="1"/>
</dbReference>
<feature type="transmembrane region" description="Helical" evidence="8">
    <location>
        <begin position="192"/>
        <end position="213"/>
    </location>
</feature>
<dbReference type="GO" id="GO:0030001">
    <property type="term" value="P:metal ion transport"/>
    <property type="evidence" value="ECO:0007669"/>
    <property type="project" value="UniProtKB-ARBA"/>
</dbReference>
<comment type="subcellular location">
    <subcellularLocation>
        <location evidence="1">Cell membrane</location>
        <topology evidence="1">Multi-pass membrane protein</topology>
    </subcellularLocation>
</comment>
<dbReference type="GO" id="GO:0005886">
    <property type="term" value="C:plasma membrane"/>
    <property type="evidence" value="ECO:0007669"/>
    <property type="project" value="UniProtKB-SubCell"/>
</dbReference>
<evidence type="ECO:0000256" key="3">
    <source>
        <dbReference type="ARBA" id="ARBA00022475"/>
    </source>
</evidence>
<feature type="transmembrane region" description="Helical" evidence="8">
    <location>
        <begin position="258"/>
        <end position="276"/>
    </location>
</feature>
<evidence type="ECO:0000256" key="5">
    <source>
        <dbReference type="ARBA" id="ARBA00022989"/>
    </source>
</evidence>
<reference evidence="9" key="1">
    <citation type="submission" date="2019-08" db="EMBL/GenBank/DDBJ databases">
        <authorList>
            <person name="Kucharzyk K."/>
            <person name="Murdoch R.W."/>
            <person name="Higgins S."/>
            <person name="Loffler F."/>
        </authorList>
    </citation>
    <scope>NUCLEOTIDE SEQUENCE</scope>
</reference>
<sequence length="354" mass="37504">MTAATAIMVLLGWRVGIRQRLLFSGGFGVETPSGAVRLLYRMLGFTLLVEGMASLPLFFVFLRSFPPGEALFNALFHSVSAFCNAGFSTLRGGLEGYSGQFLLPGVIMVLIVTGGLGFLVIGDIFVRLRERSRLSAHSVLVLRTTAVLIAAGTVLLFASDALHGLSGHPLHLKVWNALFQSVTARTAGFNTISMPLFSSLGLFVLCILMIIGASPGSTGGGIKTTTAGLLFYSSLSEIRGTGMAIGNRKISDGNVRRALAVTVLYILTVLLGIILLCLIEPFSFGALAFEAVSAMGTVGLSLGVTPSLSAPGKVIIILLMFWGRVGILTFMYGMISRDRKSSKITFAETNIPVG</sequence>
<keyword evidence="2" id="KW-0813">Transport</keyword>
<dbReference type="GO" id="GO:0008324">
    <property type="term" value="F:monoatomic cation transmembrane transporter activity"/>
    <property type="evidence" value="ECO:0007669"/>
    <property type="project" value="InterPro"/>
</dbReference>
<evidence type="ECO:0000256" key="6">
    <source>
        <dbReference type="ARBA" id="ARBA00023065"/>
    </source>
</evidence>
<dbReference type="InterPro" id="IPR003445">
    <property type="entry name" value="Cat_transpt"/>
</dbReference>
<keyword evidence="3" id="KW-1003">Cell membrane</keyword>
<feature type="transmembrane region" description="Helical" evidence="8">
    <location>
        <begin position="106"/>
        <end position="128"/>
    </location>
</feature>
<dbReference type="EMBL" id="VSSQ01001165">
    <property type="protein sequence ID" value="MPM05776.1"/>
    <property type="molecule type" value="Genomic_DNA"/>
</dbReference>
<organism evidence="9">
    <name type="scientific">bioreactor metagenome</name>
    <dbReference type="NCBI Taxonomy" id="1076179"/>
    <lineage>
        <taxon>unclassified sequences</taxon>
        <taxon>metagenomes</taxon>
        <taxon>ecological metagenomes</taxon>
    </lineage>
</organism>
<dbReference type="AlphaFoldDB" id="A0A644WPF1"/>
<dbReference type="PANTHER" id="PTHR32024:SF1">
    <property type="entry name" value="KTR SYSTEM POTASSIUM UPTAKE PROTEIN B"/>
    <property type="match status" value="1"/>
</dbReference>
<comment type="caution">
    <text evidence="9">The sequence shown here is derived from an EMBL/GenBank/DDBJ whole genome shotgun (WGS) entry which is preliminary data.</text>
</comment>
<evidence type="ECO:0000256" key="7">
    <source>
        <dbReference type="ARBA" id="ARBA00023136"/>
    </source>
</evidence>
<evidence type="ECO:0000313" key="9">
    <source>
        <dbReference type="EMBL" id="MPM05776.1"/>
    </source>
</evidence>
<proteinExistence type="predicted"/>
<feature type="transmembrane region" description="Helical" evidence="8">
    <location>
        <begin position="314"/>
        <end position="335"/>
    </location>
</feature>
<evidence type="ECO:0000256" key="1">
    <source>
        <dbReference type="ARBA" id="ARBA00004651"/>
    </source>
</evidence>
<dbReference type="PANTHER" id="PTHR32024">
    <property type="entry name" value="TRK SYSTEM POTASSIUM UPTAKE PROTEIN TRKG-RELATED"/>
    <property type="match status" value="1"/>
</dbReference>
<keyword evidence="7 8" id="KW-0472">Membrane</keyword>
<name>A0A644WPF1_9ZZZZ</name>
<accession>A0A644WPF1</accession>
<feature type="transmembrane region" description="Helical" evidence="8">
    <location>
        <begin position="42"/>
        <end position="62"/>
    </location>
</feature>
<gene>
    <name evidence="9" type="primary">ktrB_9</name>
    <name evidence="9" type="ORF">SDC9_52071</name>
</gene>
<keyword evidence="5 8" id="KW-1133">Transmembrane helix</keyword>
<keyword evidence="4 8" id="KW-0812">Transmembrane</keyword>
<protein>
    <submittedName>
        <fullName evidence="9">Ktr system potassium uptake protein B</fullName>
    </submittedName>
</protein>
<evidence type="ECO:0000256" key="2">
    <source>
        <dbReference type="ARBA" id="ARBA00022448"/>
    </source>
</evidence>
<evidence type="ECO:0000256" key="8">
    <source>
        <dbReference type="SAM" id="Phobius"/>
    </source>
</evidence>
<evidence type="ECO:0000256" key="4">
    <source>
        <dbReference type="ARBA" id="ARBA00022692"/>
    </source>
</evidence>